<keyword evidence="4" id="KW-0804">Transcription</keyword>
<dbReference type="PANTHER" id="PTHR30055:SF151">
    <property type="entry name" value="TRANSCRIPTIONAL REGULATORY PROTEIN"/>
    <property type="match status" value="1"/>
</dbReference>
<evidence type="ECO:0000256" key="5">
    <source>
        <dbReference type="PROSITE-ProRule" id="PRU00335"/>
    </source>
</evidence>
<dbReference type="Gene3D" id="1.10.10.60">
    <property type="entry name" value="Homeodomain-like"/>
    <property type="match status" value="1"/>
</dbReference>
<dbReference type="EMBL" id="JACDUR010000008">
    <property type="protein sequence ID" value="MBA2896396.1"/>
    <property type="molecule type" value="Genomic_DNA"/>
</dbReference>
<accession>A0A7W0HV45</accession>
<keyword evidence="1" id="KW-0678">Repressor</keyword>
<dbReference type="Pfam" id="PF00392">
    <property type="entry name" value="GntR"/>
    <property type="match status" value="1"/>
</dbReference>
<dbReference type="Gene3D" id="1.10.10.10">
    <property type="entry name" value="Winged helix-like DNA-binding domain superfamily/Winged helix DNA-binding domain"/>
    <property type="match status" value="1"/>
</dbReference>
<sequence length="298" mass="32791">MTAPYLRIVADLTRDIARLHPGDRIPSTRQIAKDYGVAMATATKVLTTLQHQGLVHALPGVGTVVSDHHATPRPAAEKQHLLATALHIADTEGLAALTMRRLATELGLPTMSLYRHIRDKDTLILHMTDTALGEIPLPDPPPPGWRAQLDTLARLQWATYRRHPWLAQVISFTRPMFARAGMAHTEWALRALNHLGLPPNDTFHAALCLATYVRGVAVNLETEATFTQDSGLDDEQWLAGQEPQLHAILDDGDHPNLTALIADPALDYNLDSLFDHGLNRLLDGIAHLIDTAGGRRRD</sequence>
<name>A0A7W0HV45_9ACTN</name>
<dbReference type="InterPro" id="IPR009057">
    <property type="entry name" value="Homeodomain-like_sf"/>
</dbReference>
<dbReference type="SUPFAM" id="SSF46689">
    <property type="entry name" value="Homeodomain-like"/>
    <property type="match status" value="1"/>
</dbReference>
<feature type="domain" description="HTH tetR-type" evidence="7">
    <location>
        <begin position="75"/>
        <end position="135"/>
    </location>
</feature>
<dbReference type="Proteomes" id="UP000530928">
    <property type="component" value="Unassembled WGS sequence"/>
</dbReference>
<evidence type="ECO:0000313" key="9">
    <source>
        <dbReference type="Proteomes" id="UP000530928"/>
    </source>
</evidence>
<dbReference type="InterPro" id="IPR036388">
    <property type="entry name" value="WH-like_DNA-bd_sf"/>
</dbReference>
<dbReference type="InterPro" id="IPR036390">
    <property type="entry name" value="WH_DNA-bd_sf"/>
</dbReference>
<keyword evidence="3 5" id="KW-0238">DNA-binding</keyword>
<protein>
    <submittedName>
        <fullName evidence="8">AcrR family transcriptional regulator</fullName>
    </submittedName>
</protein>
<dbReference type="RefSeq" id="WP_220134458.1">
    <property type="nucleotide sequence ID" value="NZ_BAABAM010000007.1"/>
</dbReference>
<organism evidence="8 9">
    <name type="scientific">Nonomuraea soli</name>
    <dbReference type="NCBI Taxonomy" id="1032476"/>
    <lineage>
        <taxon>Bacteria</taxon>
        <taxon>Bacillati</taxon>
        <taxon>Actinomycetota</taxon>
        <taxon>Actinomycetes</taxon>
        <taxon>Streptosporangiales</taxon>
        <taxon>Streptosporangiaceae</taxon>
        <taxon>Nonomuraea</taxon>
    </lineage>
</organism>
<dbReference type="InterPro" id="IPR050109">
    <property type="entry name" value="HTH-type_TetR-like_transc_reg"/>
</dbReference>
<dbReference type="GO" id="GO:0045892">
    <property type="term" value="P:negative regulation of DNA-templated transcription"/>
    <property type="evidence" value="ECO:0007669"/>
    <property type="project" value="InterPro"/>
</dbReference>
<dbReference type="PROSITE" id="PS50949">
    <property type="entry name" value="HTH_GNTR"/>
    <property type="match status" value="1"/>
</dbReference>
<dbReference type="CDD" id="cd07377">
    <property type="entry name" value="WHTH_GntR"/>
    <property type="match status" value="1"/>
</dbReference>
<reference evidence="8 9" key="1">
    <citation type="submission" date="2020-07" db="EMBL/GenBank/DDBJ databases">
        <title>Genomic Encyclopedia of Type Strains, Phase IV (KMG-IV): sequencing the most valuable type-strain genomes for metagenomic binning, comparative biology and taxonomic classification.</title>
        <authorList>
            <person name="Goeker M."/>
        </authorList>
    </citation>
    <scope>NUCLEOTIDE SEQUENCE [LARGE SCALE GENOMIC DNA]</scope>
    <source>
        <strain evidence="8 9">DSM 45533</strain>
    </source>
</reference>
<dbReference type="SUPFAM" id="SSF48498">
    <property type="entry name" value="Tetracyclin repressor-like, C-terminal domain"/>
    <property type="match status" value="1"/>
</dbReference>
<dbReference type="InterPro" id="IPR003012">
    <property type="entry name" value="Tet_transcr_reg_TetR"/>
</dbReference>
<dbReference type="GO" id="GO:0003700">
    <property type="term" value="F:DNA-binding transcription factor activity"/>
    <property type="evidence" value="ECO:0007669"/>
    <property type="project" value="InterPro"/>
</dbReference>
<evidence type="ECO:0000256" key="1">
    <source>
        <dbReference type="ARBA" id="ARBA00022491"/>
    </source>
</evidence>
<dbReference type="InterPro" id="IPR036271">
    <property type="entry name" value="Tet_transcr_reg_TetR-rel_C_sf"/>
</dbReference>
<feature type="domain" description="HTH gntR-type" evidence="6">
    <location>
        <begin position="2"/>
        <end position="68"/>
    </location>
</feature>
<dbReference type="AlphaFoldDB" id="A0A7W0HV45"/>
<keyword evidence="9" id="KW-1185">Reference proteome</keyword>
<dbReference type="Pfam" id="PF00440">
    <property type="entry name" value="TetR_N"/>
    <property type="match status" value="1"/>
</dbReference>
<dbReference type="PRINTS" id="PR00400">
    <property type="entry name" value="TETREPRESSOR"/>
</dbReference>
<evidence type="ECO:0000313" key="8">
    <source>
        <dbReference type="EMBL" id="MBA2896396.1"/>
    </source>
</evidence>
<dbReference type="SUPFAM" id="SSF46785">
    <property type="entry name" value="Winged helix' DNA-binding domain"/>
    <property type="match status" value="1"/>
</dbReference>
<dbReference type="PANTHER" id="PTHR30055">
    <property type="entry name" value="HTH-TYPE TRANSCRIPTIONAL REGULATOR RUTR"/>
    <property type="match status" value="1"/>
</dbReference>
<dbReference type="SMART" id="SM00345">
    <property type="entry name" value="HTH_GNTR"/>
    <property type="match status" value="1"/>
</dbReference>
<evidence type="ECO:0000256" key="4">
    <source>
        <dbReference type="ARBA" id="ARBA00023163"/>
    </source>
</evidence>
<evidence type="ECO:0000256" key="3">
    <source>
        <dbReference type="ARBA" id="ARBA00023125"/>
    </source>
</evidence>
<dbReference type="GO" id="GO:0000976">
    <property type="term" value="F:transcription cis-regulatory region binding"/>
    <property type="evidence" value="ECO:0007669"/>
    <property type="project" value="TreeGrafter"/>
</dbReference>
<evidence type="ECO:0000259" key="7">
    <source>
        <dbReference type="PROSITE" id="PS50977"/>
    </source>
</evidence>
<keyword evidence="2" id="KW-0805">Transcription regulation</keyword>
<gene>
    <name evidence="8" type="ORF">HNR30_007787</name>
</gene>
<dbReference type="InterPro" id="IPR001647">
    <property type="entry name" value="HTH_TetR"/>
</dbReference>
<evidence type="ECO:0000256" key="2">
    <source>
        <dbReference type="ARBA" id="ARBA00023015"/>
    </source>
</evidence>
<evidence type="ECO:0000259" key="6">
    <source>
        <dbReference type="PROSITE" id="PS50949"/>
    </source>
</evidence>
<dbReference type="GO" id="GO:0046677">
    <property type="term" value="P:response to antibiotic"/>
    <property type="evidence" value="ECO:0007669"/>
    <property type="project" value="InterPro"/>
</dbReference>
<comment type="caution">
    <text evidence="8">The sequence shown here is derived from an EMBL/GenBank/DDBJ whole genome shotgun (WGS) entry which is preliminary data.</text>
</comment>
<proteinExistence type="predicted"/>
<dbReference type="InterPro" id="IPR000524">
    <property type="entry name" value="Tscrpt_reg_HTH_GntR"/>
</dbReference>
<dbReference type="InterPro" id="IPR004111">
    <property type="entry name" value="Repressor_TetR_C"/>
</dbReference>
<dbReference type="Pfam" id="PF02909">
    <property type="entry name" value="TetR_C_1"/>
    <property type="match status" value="1"/>
</dbReference>
<feature type="DNA-binding region" description="H-T-H motif" evidence="5">
    <location>
        <begin position="98"/>
        <end position="117"/>
    </location>
</feature>
<dbReference type="Gene3D" id="1.10.357.10">
    <property type="entry name" value="Tetracycline Repressor, domain 2"/>
    <property type="match status" value="1"/>
</dbReference>
<dbReference type="PROSITE" id="PS50977">
    <property type="entry name" value="HTH_TETR_2"/>
    <property type="match status" value="1"/>
</dbReference>